<feature type="compositionally biased region" description="Acidic residues" evidence="1">
    <location>
        <begin position="358"/>
        <end position="368"/>
    </location>
</feature>
<sequence length="636" mass="71220">MGPENATPDITPIVRQYSLEVEKSQPDDSLSQALGLVAKQETHESRSKRQALEWKKWLQFGESQSDDILGPLEQQRAELVRTWENFQHLFQGEGEAAVPPNSIPTIDTLRGAINQAQNAWLAKKTKGFAKAKDRFFDFLDTMNDHSYLFNIIPSGDKYVSLITGVVSSVVVVSANYKKIAEGFSMALVDISSDLHFVTKNAEIADSQEMRRLVVELYVGVFKLLCHTLEWFKRKKNRFFSALNKNFYDDTVDSLVQGIRRTVQKVRDEAQYIANGRVERIEGMVHHALSLRVVGNESRNDNMETTQKKLENAKQSLGYLSVRTLVSVEEQQTLDRTHQTSRQREPNQLNIVSAKEPGSVDEIEDEDNSSLENDSNELSSRYEIERLCQLISTYLEDGREDVTRASSGAPTSTLPGEVLTQMQLWIKTPRSKMLWACGDPVAPYGSGLSGAARRLSTVSMDSGLPCVSFFCKPRYGFTTASSITTREAGLIALLYSVIAQLAYLLPPEFPVTEHLDEAHFKLLDGCMNSVPVALQILQALLIHAPPSLIWVLDGLQLAENPATMAYLKSFFRILREQESKRLSKVCFTTDGNSYVLMSNMHASERVDASRMSHRMPGHMLVGGRDINELGGPRLGGF</sequence>
<gene>
    <name evidence="3" type="ORF">B0J13DRAFT_566717</name>
</gene>
<organism evidence="3 4">
    <name type="scientific">Dactylonectria estremocensis</name>
    <dbReference type="NCBI Taxonomy" id="1079267"/>
    <lineage>
        <taxon>Eukaryota</taxon>
        <taxon>Fungi</taxon>
        <taxon>Dikarya</taxon>
        <taxon>Ascomycota</taxon>
        <taxon>Pezizomycotina</taxon>
        <taxon>Sordariomycetes</taxon>
        <taxon>Hypocreomycetidae</taxon>
        <taxon>Hypocreales</taxon>
        <taxon>Nectriaceae</taxon>
        <taxon>Dactylonectria</taxon>
    </lineage>
</organism>
<evidence type="ECO:0000256" key="1">
    <source>
        <dbReference type="SAM" id="MobiDB-lite"/>
    </source>
</evidence>
<evidence type="ECO:0000313" key="3">
    <source>
        <dbReference type="EMBL" id="KAH7123501.1"/>
    </source>
</evidence>
<dbReference type="Proteomes" id="UP000717696">
    <property type="component" value="Unassembled WGS sequence"/>
</dbReference>
<evidence type="ECO:0000259" key="2">
    <source>
        <dbReference type="Pfam" id="PF24809"/>
    </source>
</evidence>
<feature type="compositionally biased region" description="Basic and acidic residues" evidence="1">
    <location>
        <begin position="332"/>
        <end position="344"/>
    </location>
</feature>
<feature type="domain" description="DUF7708" evidence="2">
    <location>
        <begin position="154"/>
        <end position="271"/>
    </location>
</feature>
<dbReference type="InterPro" id="IPR056125">
    <property type="entry name" value="DUF7708"/>
</dbReference>
<name>A0A9P9DQL1_9HYPO</name>
<dbReference type="Pfam" id="PF24809">
    <property type="entry name" value="DUF7708"/>
    <property type="match status" value="1"/>
</dbReference>
<evidence type="ECO:0000313" key="4">
    <source>
        <dbReference type="Proteomes" id="UP000717696"/>
    </source>
</evidence>
<comment type="caution">
    <text evidence="3">The sequence shown here is derived from an EMBL/GenBank/DDBJ whole genome shotgun (WGS) entry which is preliminary data.</text>
</comment>
<feature type="region of interest" description="Disordered" evidence="1">
    <location>
        <begin position="331"/>
        <end position="376"/>
    </location>
</feature>
<keyword evidence="4" id="KW-1185">Reference proteome</keyword>
<protein>
    <recommendedName>
        <fullName evidence="2">DUF7708 domain-containing protein</fullName>
    </recommendedName>
</protein>
<dbReference type="OrthoDB" id="4840035at2759"/>
<reference evidence="3" key="1">
    <citation type="journal article" date="2021" name="Nat. Commun.">
        <title>Genetic determinants of endophytism in the Arabidopsis root mycobiome.</title>
        <authorList>
            <person name="Mesny F."/>
            <person name="Miyauchi S."/>
            <person name="Thiergart T."/>
            <person name="Pickel B."/>
            <person name="Atanasova L."/>
            <person name="Karlsson M."/>
            <person name="Huettel B."/>
            <person name="Barry K.W."/>
            <person name="Haridas S."/>
            <person name="Chen C."/>
            <person name="Bauer D."/>
            <person name="Andreopoulos W."/>
            <person name="Pangilinan J."/>
            <person name="LaButti K."/>
            <person name="Riley R."/>
            <person name="Lipzen A."/>
            <person name="Clum A."/>
            <person name="Drula E."/>
            <person name="Henrissat B."/>
            <person name="Kohler A."/>
            <person name="Grigoriev I.V."/>
            <person name="Martin F.M."/>
            <person name="Hacquard S."/>
        </authorList>
    </citation>
    <scope>NUCLEOTIDE SEQUENCE</scope>
    <source>
        <strain evidence="3">MPI-CAGE-AT-0021</strain>
    </source>
</reference>
<dbReference type="EMBL" id="JAGMUU010000025">
    <property type="protein sequence ID" value="KAH7123501.1"/>
    <property type="molecule type" value="Genomic_DNA"/>
</dbReference>
<accession>A0A9P9DQL1</accession>
<dbReference type="AlphaFoldDB" id="A0A9P9DQL1"/>
<proteinExistence type="predicted"/>